<reference evidence="1 2" key="1">
    <citation type="journal article" date="2012" name="BMC Microbiol.">
        <title>Isolation and characterization of ZZ1, a novel lytic phage that infects Acinetobacter baumannii clinical isolates.</title>
        <authorList>
            <person name="Jin J."/>
            <person name="Li Z.J."/>
            <person name="Wang S.W."/>
            <person name="Wang S.M."/>
            <person name="Huang D.H."/>
            <person name="Li Y.H."/>
            <person name="Ma Y.Y."/>
            <person name="Wang J."/>
            <person name="Liu F."/>
            <person name="Chen X.D."/>
            <person name="Li G.X."/>
            <person name="Wang X.T."/>
            <person name="Wang Z.Q."/>
            <person name="Zhao G.Q."/>
        </authorList>
    </citation>
    <scope>NUCLEOTIDE SEQUENCE [LARGE SCALE GENOMIC DNA]</scope>
</reference>
<dbReference type="GeneID" id="13164956"/>
<organism evidence="1 2">
    <name type="scientific">Acinetobacter phage ZZ1</name>
    <dbReference type="NCBI Taxonomy" id="1049283"/>
    <lineage>
        <taxon>Viruses</taxon>
        <taxon>Duplodnaviria</taxon>
        <taxon>Heunggongvirae</taxon>
        <taxon>Uroviricota</taxon>
        <taxon>Caudoviricetes</taxon>
        <taxon>Pantevenvirales</taxon>
        <taxon>Straboviridae</taxon>
        <taxon>Twarogvirinae</taxon>
        <taxon>Zedzedvirus</taxon>
        <taxon>Zedzedvirus zz1</taxon>
    </lineage>
</organism>
<dbReference type="Proteomes" id="UP000204195">
    <property type="component" value="Segment"/>
</dbReference>
<gene>
    <name evidence="1" type="ORF">ZZ1p0094</name>
</gene>
<name>I3WVI7_9CAUD</name>
<evidence type="ECO:0000313" key="1">
    <source>
        <dbReference type="EMBL" id="AFL47507.1"/>
    </source>
</evidence>
<proteinExistence type="predicted"/>
<evidence type="ECO:0000313" key="2">
    <source>
        <dbReference type="Proteomes" id="UP000204195"/>
    </source>
</evidence>
<dbReference type="RefSeq" id="YP_006488870.1">
    <property type="nucleotide sequence ID" value="NC_018087.3"/>
</dbReference>
<keyword evidence="2" id="KW-1185">Reference proteome</keyword>
<dbReference type="EMBL" id="HQ698922">
    <property type="protein sequence ID" value="AFL47507.1"/>
    <property type="molecule type" value="Genomic_DNA"/>
</dbReference>
<dbReference type="OrthoDB" id="40638at10239"/>
<dbReference type="KEGG" id="vg:13164956"/>
<sequence>MANQETCVHDFNYNSVLLSNPPQVRCRKCRTTMIVSDAQVYDAKRRAKEFDSINKPKREHPDLGPIWLTSVLSRLKDGSTPTQAFNTADKICEEYKIRFIEKS</sequence>
<protein>
    <submittedName>
        <fullName evidence="1">Uncharacterized protein</fullName>
    </submittedName>
</protein>
<accession>I3WVI7</accession>